<sequence length="132" mass="14882" precursor="true">MRPILAIPLTALLLLAACATPQERCLRDAAGPWRAALKERERIAEDLARGFTYETKFEERTRFRWCAGGTGQLYPCWESDAQPVTRRIPVDAEALRARDAELARALPELRRAAEADMERCRVAFPEAETPPS</sequence>
<dbReference type="STRING" id="1250539.Ga0080574_TMP3533"/>
<dbReference type="KEGG" id="paby:Ga0080574_TMP3533"/>
<accession>A0A1P8UWW3</accession>
<keyword evidence="3" id="KW-1185">Reference proteome</keyword>
<dbReference type="OrthoDB" id="7875456at2"/>
<reference evidence="2 3" key="1">
    <citation type="submission" date="2016-04" db="EMBL/GenBank/DDBJ databases">
        <title>Deep-sea bacteria in the southern Pacific.</title>
        <authorList>
            <person name="Tang K."/>
        </authorList>
    </citation>
    <scope>NUCLEOTIDE SEQUENCE [LARGE SCALE GENOMIC DNA]</scope>
    <source>
        <strain evidence="2 3">JLT2014</strain>
    </source>
</reference>
<evidence type="ECO:0000256" key="1">
    <source>
        <dbReference type="SAM" id="SignalP"/>
    </source>
</evidence>
<dbReference type="PROSITE" id="PS51257">
    <property type="entry name" value="PROKAR_LIPOPROTEIN"/>
    <property type="match status" value="1"/>
</dbReference>
<evidence type="ECO:0008006" key="4">
    <source>
        <dbReference type="Google" id="ProtNLM"/>
    </source>
</evidence>
<feature type="signal peptide" evidence="1">
    <location>
        <begin position="1"/>
        <end position="19"/>
    </location>
</feature>
<proteinExistence type="predicted"/>
<evidence type="ECO:0000313" key="3">
    <source>
        <dbReference type="Proteomes" id="UP000187059"/>
    </source>
</evidence>
<dbReference type="RefSeq" id="WP_076702835.1">
    <property type="nucleotide sequence ID" value="NZ_CP015093.1"/>
</dbReference>
<gene>
    <name evidence="2" type="ORF">Ga0080574_TMP3533</name>
</gene>
<evidence type="ECO:0000313" key="2">
    <source>
        <dbReference type="EMBL" id="APZ53867.1"/>
    </source>
</evidence>
<protein>
    <recommendedName>
        <fullName evidence="4">Excinuclease ABC subunit B</fullName>
    </recommendedName>
</protein>
<dbReference type="Proteomes" id="UP000187059">
    <property type="component" value="Chromosome"/>
</dbReference>
<organism evidence="2 3">
    <name type="scientific">Salipiger abyssi</name>
    <dbReference type="NCBI Taxonomy" id="1250539"/>
    <lineage>
        <taxon>Bacteria</taxon>
        <taxon>Pseudomonadati</taxon>
        <taxon>Pseudomonadota</taxon>
        <taxon>Alphaproteobacteria</taxon>
        <taxon>Rhodobacterales</taxon>
        <taxon>Roseobacteraceae</taxon>
        <taxon>Salipiger</taxon>
    </lineage>
</organism>
<name>A0A1P8UWW3_9RHOB</name>
<keyword evidence="1" id="KW-0732">Signal</keyword>
<dbReference type="AlphaFoldDB" id="A0A1P8UWW3"/>
<feature type="chain" id="PRO_5012253187" description="Excinuclease ABC subunit B" evidence="1">
    <location>
        <begin position="20"/>
        <end position="132"/>
    </location>
</feature>
<dbReference type="EMBL" id="CP015093">
    <property type="protein sequence ID" value="APZ53867.1"/>
    <property type="molecule type" value="Genomic_DNA"/>
</dbReference>